<dbReference type="Proteomes" id="UP000830671">
    <property type="component" value="Chromosome 5"/>
</dbReference>
<organism evidence="2 3">
    <name type="scientific">Colletotrichum lupini</name>
    <dbReference type="NCBI Taxonomy" id="145971"/>
    <lineage>
        <taxon>Eukaryota</taxon>
        <taxon>Fungi</taxon>
        <taxon>Dikarya</taxon>
        <taxon>Ascomycota</taxon>
        <taxon>Pezizomycotina</taxon>
        <taxon>Sordariomycetes</taxon>
        <taxon>Hypocreomycetidae</taxon>
        <taxon>Glomerellales</taxon>
        <taxon>Glomerellaceae</taxon>
        <taxon>Colletotrichum</taxon>
        <taxon>Colletotrichum acutatum species complex</taxon>
    </lineage>
</organism>
<evidence type="ECO:0000313" key="2">
    <source>
        <dbReference type="EMBL" id="UQC85395.1"/>
    </source>
</evidence>
<feature type="region of interest" description="Disordered" evidence="1">
    <location>
        <begin position="27"/>
        <end position="53"/>
    </location>
</feature>
<evidence type="ECO:0000256" key="1">
    <source>
        <dbReference type="SAM" id="MobiDB-lite"/>
    </source>
</evidence>
<evidence type="ECO:0000313" key="3">
    <source>
        <dbReference type="Proteomes" id="UP000830671"/>
    </source>
</evidence>
<dbReference type="KEGG" id="clup:CLUP02_10892"/>
<sequence>MEEEVFALRHSTFSCIGEFISSSKPVISGSRSTMRNARSVERPTSPSGRHAWRHGQQCSLGSGVPINKVVVAEEATDFTHWSLALRAGQTLSVVPCGTIRLRYHPLGDNRKGDGNPNSFHVCAHARPPAPSLPLSCPPVPPLAPAYFGRRNSGQGYLMAYGSGLADWFSA</sequence>
<name>A0A9Q8SXT7_9PEZI</name>
<keyword evidence="3" id="KW-1185">Reference proteome</keyword>
<dbReference type="GeneID" id="73344874"/>
<protein>
    <submittedName>
        <fullName evidence="2">Uncharacterized protein</fullName>
    </submittedName>
</protein>
<dbReference type="RefSeq" id="XP_049147009.1">
    <property type="nucleotide sequence ID" value="XM_049289864.1"/>
</dbReference>
<dbReference type="EMBL" id="CP019477">
    <property type="protein sequence ID" value="UQC85395.1"/>
    <property type="molecule type" value="Genomic_DNA"/>
</dbReference>
<dbReference type="AlphaFoldDB" id="A0A9Q8SXT7"/>
<accession>A0A9Q8SXT7</accession>
<feature type="compositionally biased region" description="Polar residues" evidence="1">
    <location>
        <begin position="27"/>
        <end position="47"/>
    </location>
</feature>
<gene>
    <name evidence="2" type="ORF">CLUP02_10892</name>
</gene>
<reference evidence="2" key="1">
    <citation type="journal article" date="2021" name="Mol. Plant Microbe Interact.">
        <title>Complete Genome Sequence of the Plant-Pathogenic Fungus Colletotrichum lupini.</title>
        <authorList>
            <person name="Baroncelli R."/>
            <person name="Pensec F."/>
            <person name="Da Lio D."/>
            <person name="Boufleur T."/>
            <person name="Vicente I."/>
            <person name="Sarrocco S."/>
            <person name="Picot A."/>
            <person name="Baraldi E."/>
            <person name="Sukno S."/>
            <person name="Thon M."/>
            <person name="Le Floch G."/>
        </authorList>
    </citation>
    <scope>NUCLEOTIDE SEQUENCE</scope>
    <source>
        <strain evidence="2">IMI 504893</strain>
    </source>
</reference>
<proteinExistence type="predicted"/>